<dbReference type="Gene3D" id="3.20.20.80">
    <property type="entry name" value="Glycosidases"/>
    <property type="match status" value="1"/>
</dbReference>
<evidence type="ECO:0000256" key="5">
    <source>
        <dbReference type="ARBA" id="ARBA00022676"/>
    </source>
</evidence>
<dbReference type="Pfam" id="PF02446">
    <property type="entry name" value="Glyco_hydro_77"/>
    <property type="match status" value="1"/>
</dbReference>
<protein>
    <recommendedName>
        <fullName evidence="4 10">4-alpha-glucanotransferase</fullName>
        <ecNumber evidence="3 10">2.4.1.25</ecNumber>
    </recommendedName>
    <alternativeName>
        <fullName evidence="8 10">Amylomaltase</fullName>
    </alternativeName>
    <alternativeName>
        <fullName evidence="9 10">Disproportionating enzyme</fullName>
    </alternativeName>
</protein>
<name>A0A2G6KKD6_9BACT</name>
<comment type="catalytic activity">
    <reaction evidence="1 10">
        <text>Transfers a segment of a (1-&gt;4)-alpha-D-glucan to a new position in an acceptor, which may be glucose or a (1-&gt;4)-alpha-D-glucan.</text>
        <dbReference type="EC" id="2.4.1.25"/>
    </reaction>
</comment>
<evidence type="ECO:0000256" key="9">
    <source>
        <dbReference type="ARBA" id="ARBA00031501"/>
    </source>
</evidence>
<dbReference type="InterPro" id="IPR017853">
    <property type="entry name" value="GH"/>
</dbReference>
<dbReference type="EMBL" id="PDSK01000048">
    <property type="protein sequence ID" value="PIE35289.1"/>
    <property type="molecule type" value="Genomic_DNA"/>
</dbReference>
<evidence type="ECO:0000256" key="4">
    <source>
        <dbReference type="ARBA" id="ARBA00020295"/>
    </source>
</evidence>
<dbReference type="PANTHER" id="PTHR32438:SF5">
    <property type="entry name" value="4-ALPHA-GLUCANOTRANSFERASE DPE1, CHLOROPLASTIC_AMYLOPLASTIC"/>
    <property type="match status" value="1"/>
</dbReference>
<organism evidence="11 12">
    <name type="scientific">candidate division KSB3 bacterium</name>
    <dbReference type="NCBI Taxonomy" id="2044937"/>
    <lineage>
        <taxon>Bacteria</taxon>
        <taxon>candidate division KSB3</taxon>
    </lineage>
</organism>
<comment type="similarity">
    <text evidence="2 10">Belongs to the disproportionating enzyme family.</text>
</comment>
<keyword evidence="6 10" id="KW-0808">Transferase</keyword>
<keyword evidence="7 10" id="KW-0119">Carbohydrate metabolism</keyword>
<evidence type="ECO:0000256" key="7">
    <source>
        <dbReference type="ARBA" id="ARBA00023277"/>
    </source>
</evidence>
<evidence type="ECO:0000256" key="10">
    <source>
        <dbReference type="RuleBase" id="RU361207"/>
    </source>
</evidence>
<evidence type="ECO:0000256" key="6">
    <source>
        <dbReference type="ARBA" id="ARBA00022679"/>
    </source>
</evidence>
<sequence length="508" mass="57776">MTFERASGVLLHPTSLPGQFGIGDLGEQIYRFLDMLTDCCQKLWQIFPLGPTGYGDSPYQCFSAFAGNPLLISLETLVDEGLLSKSDLTHEPFDAHRVDYWPVIQFKTALLKKAHQNFRISSSAEQKQRYGDFCEQQQDWLDDYALFMALKDTHDGTVWNTWDEKLVTLDPATLDVWKETLSEQIDYQKYIQHLFFAQWLKVKAYANSKGIKVIGDIPIFVAFDSADAWSHPDLFFFDEKGHPLYVAGVPPDYFSATGQLWGNPLYRWDVMKERGYTWWIERFKKTFELVDIARIDHFRGFAKYWRVPAGEKTAIKGSWEPGPGADLFRTIENALGKLPIIAEDLGVITPDVVALREAFDLPGMKILQFAFDSGEDNNYLPHTYDKNCVVYTGTHDNDTTRGWFDKASDDDKHQVRTYLQTDGNDICWDFIHAAWSSVANMAMVPLQDLLALDSEARMNTPSTLGNNPFSSISPSVFLTMTCTSFERCFSFPVKVLTAFANPHSNPAP</sequence>
<dbReference type="NCBIfam" id="NF011079">
    <property type="entry name" value="PRK14508.1-2"/>
    <property type="match status" value="1"/>
</dbReference>
<dbReference type="GO" id="GO:0005975">
    <property type="term" value="P:carbohydrate metabolic process"/>
    <property type="evidence" value="ECO:0007669"/>
    <property type="project" value="InterPro"/>
</dbReference>
<comment type="caution">
    <text evidence="11">The sequence shown here is derived from an EMBL/GenBank/DDBJ whole genome shotgun (WGS) entry which is preliminary data.</text>
</comment>
<evidence type="ECO:0000256" key="8">
    <source>
        <dbReference type="ARBA" id="ARBA00031423"/>
    </source>
</evidence>
<evidence type="ECO:0000256" key="2">
    <source>
        <dbReference type="ARBA" id="ARBA00005684"/>
    </source>
</evidence>
<dbReference type="EC" id="2.4.1.25" evidence="3 10"/>
<proteinExistence type="inferred from homology"/>
<dbReference type="PANTHER" id="PTHR32438">
    <property type="entry name" value="4-ALPHA-GLUCANOTRANSFERASE DPE1, CHLOROPLASTIC/AMYLOPLASTIC"/>
    <property type="match status" value="1"/>
</dbReference>
<dbReference type="Proteomes" id="UP000230821">
    <property type="component" value="Unassembled WGS sequence"/>
</dbReference>
<dbReference type="SUPFAM" id="SSF51445">
    <property type="entry name" value="(Trans)glycosidases"/>
    <property type="match status" value="1"/>
</dbReference>
<reference evidence="11 12" key="1">
    <citation type="submission" date="2017-10" db="EMBL/GenBank/DDBJ databases">
        <title>Novel microbial diversity and functional potential in the marine mammal oral microbiome.</title>
        <authorList>
            <person name="Dudek N.K."/>
            <person name="Sun C.L."/>
            <person name="Burstein D."/>
            <person name="Kantor R.S."/>
            <person name="Aliaga Goltsman D.S."/>
            <person name="Bik E.M."/>
            <person name="Thomas B.C."/>
            <person name="Banfield J.F."/>
            <person name="Relman D.A."/>
        </authorList>
    </citation>
    <scope>NUCLEOTIDE SEQUENCE [LARGE SCALE GENOMIC DNA]</scope>
    <source>
        <strain evidence="11">DOLJORAL78_47_16</strain>
    </source>
</reference>
<accession>A0A2G6KKD6</accession>
<dbReference type="NCBIfam" id="NF011080">
    <property type="entry name" value="PRK14508.1-3"/>
    <property type="match status" value="1"/>
</dbReference>
<evidence type="ECO:0000256" key="3">
    <source>
        <dbReference type="ARBA" id="ARBA00012560"/>
    </source>
</evidence>
<gene>
    <name evidence="11" type="primary">malQ</name>
    <name evidence="11" type="ORF">CSA56_04715</name>
</gene>
<dbReference type="GO" id="GO:0004134">
    <property type="term" value="F:4-alpha-glucanotransferase activity"/>
    <property type="evidence" value="ECO:0007669"/>
    <property type="project" value="UniProtKB-EC"/>
</dbReference>
<dbReference type="NCBIfam" id="TIGR00217">
    <property type="entry name" value="malQ"/>
    <property type="match status" value="1"/>
</dbReference>
<evidence type="ECO:0000313" key="11">
    <source>
        <dbReference type="EMBL" id="PIE35289.1"/>
    </source>
</evidence>
<evidence type="ECO:0000313" key="12">
    <source>
        <dbReference type="Proteomes" id="UP000230821"/>
    </source>
</evidence>
<dbReference type="AlphaFoldDB" id="A0A2G6KKD6"/>
<keyword evidence="5 10" id="KW-0328">Glycosyltransferase</keyword>
<dbReference type="InterPro" id="IPR003385">
    <property type="entry name" value="Glyco_hydro_77"/>
</dbReference>
<evidence type="ECO:0000256" key="1">
    <source>
        <dbReference type="ARBA" id="ARBA00000439"/>
    </source>
</evidence>